<proteinExistence type="predicted"/>
<evidence type="ECO:0000259" key="1">
    <source>
        <dbReference type="Pfam" id="PF01408"/>
    </source>
</evidence>
<reference evidence="2" key="1">
    <citation type="journal article" date="2014" name="Front. Microbiol.">
        <title>High frequency of phylogenetically diverse reductive dehalogenase-homologous genes in deep subseafloor sedimentary metagenomes.</title>
        <authorList>
            <person name="Kawai M."/>
            <person name="Futagami T."/>
            <person name="Toyoda A."/>
            <person name="Takaki Y."/>
            <person name="Nishi S."/>
            <person name="Hori S."/>
            <person name="Arai W."/>
            <person name="Tsubouchi T."/>
            <person name="Morono Y."/>
            <person name="Uchiyama I."/>
            <person name="Ito T."/>
            <person name="Fujiyama A."/>
            <person name="Inagaki F."/>
            <person name="Takami H."/>
        </authorList>
    </citation>
    <scope>NUCLEOTIDE SEQUENCE</scope>
    <source>
        <strain evidence="2">Expedition CK06-06</strain>
    </source>
</reference>
<organism evidence="2">
    <name type="scientific">marine sediment metagenome</name>
    <dbReference type="NCBI Taxonomy" id="412755"/>
    <lineage>
        <taxon>unclassified sequences</taxon>
        <taxon>metagenomes</taxon>
        <taxon>ecological metagenomes</taxon>
    </lineage>
</organism>
<dbReference type="Gene3D" id="3.40.50.720">
    <property type="entry name" value="NAD(P)-binding Rossmann-like Domain"/>
    <property type="match status" value="1"/>
</dbReference>
<dbReference type="Pfam" id="PF01408">
    <property type="entry name" value="GFO_IDH_MocA"/>
    <property type="match status" value="1"/>
</dbReference>
<feature type="domain" description="Gfo/Idh/MocA-like oxidoreductase N-terminal" evidence="1">
    <location>
        <begin position="51"/>
        <end position="149"/>
    </location>
</feature>
<evidence type="ECO:0000313" key="2">
    <source>
        <dbReference type="EMBL" id="GAF97175.1"/>
    </source>
</evidence>
<dbReference type="GO" id="GO:0000166">
    <property type="term" value="F:nucleotide binding"/>
    <property type="evidence" value="ECO:0007669"/>
    <property type="project" value="InterPro"/>
</dbReference>
<dbReference type="EMBL" id="BARS01018686">
    <property type="protein sequence ID" value="GAF97175.1"/>
    <property type="molecule type" value="Genomic_DNA"/>
</dbReference>
<dbReference type="AlphaFoldDB" id="X0V960"/>
<dbReference type="InterPro" id="IPR000683">
    <property type="entry name" value="Gfo/Idh/MocA-like_OxRdtase_N"/>
</dbReference>
<dbReference type="InterPro" id="IPR036291">
    <property type="entry name" value="NAD(P)-bd_dom_sf"/>
</dbReference>
<dbReference type="SUPFAM" id="SSF51735">
    <property type="entry name" value="NAD(P)-binding Rossmann-fold domains"/>
    <property type="match status" value="1"/>
</dbReference>
<name>X0V960_9ZZZZ</name>
<feature type="non-terminal residue" evidence="2">
    <location>
        <position position="149"/>
    </location>
</feature>
<comment type="caution">
    <text evidence="2">The sequence shown here is derived from an EMBL/GenBank/DDBJ whole genome shotgun (WGS) entry which is preliminary data.</text>
</comment>
<dbReference type="PANTHER" id="PTHR43818">
    <property type="entry name" value="BCDNA.GH03377"/>
    <property type="match status" value="1"/>
</dbReference>
<dbReference type="InterPro" id="IPR050463">
    <property type="entry name" value="Gfo/Idh/MocA_oxidrdct_glycsds"/>
</dbReference>
<dbReference type="PANTHER" id="PTHR43818:SF10">
    <property type="entry name" value="NADH-DEPENDENT DEHYDROGENASE-RELATED"/>
    <property type="match status" value="1"/>
</dbReference>
<accession>X0V960</accession>
<sequence>MKGRRKTNKKQNGEITRRDFLSGAAVVAAFTIVPRHVLGGAGYTPPSEKLNIAGIGVGGRGRGDIAGVSSENIVALCDVDDERAAGTFNHYPEARKYHDFRRMLEKEKGIDAVVIATPDHTHAVASMMAIEMGKHVYCEKPLTHSIYEA</sequence>
<protein>
    <recommendedName>
        <fullName evidence="1">Gfo/Idh/MocA-like oxidoreductase N-terminal domain-containing protein</fullName>
    </recommendedName>
</protein>
<gene>
    <name evidence="2" type="ORF">S01H1_30372</name>
</gene>